<sequence length="468" mass="52673">MLRDVRTVDNWALLFAQSLAVQQKVPLRVVYALPPPPSMALTVRHGTFLLDGLKVVANELQEASVPFDILCPSSRSEVGKTIHTHCTDASHDALAVVCDMCPLRYPRQWTEEQAVPLLEGDDIPLYQVDTHNIVPVWIASPKREVGARTLRPKIHNVFGDYCCQFPKFQGNAHVKESGAEGKGGLDWDDYESFLNMDHSVPHVGGMNAGHQVAMERFNNFCSSTQYGLKNFDSLRNDPNHQSVCSNLSPWINHGHVSFQRLALDIRALKKHTNGTAAYIEEGVVRRELSDNFVYYTPDGYDSLAGAADWARDSLTLHADDERENLYTWKELEKAETHDDLWNAAQLQLVREGGMHGFMRMYWAKKVLEWTSSPAYALATAQYLNDRYAYDGNDPNGFVGVGWSIMGIHDMGWKERPIFGKIRYMNYAGCKRKFKIDPFVARYQGAAQNAAKALTKSGGENLSGKKRKT</sequence>
<gene>
    <name evidence="14" type="ORF">THAPSDRAFT_40995</name>
</gene>
<dbReference type="InterPro" id="IPR006050">
    <property type="entry name" value="DNA_photolyase_N"/>
</dbReference>
<comment type="catalytic activity">
    <reaction evidence="12">
        <text>cyclobutadipyrimidine (in DNA) = 2 pyrimidine residues (in DNA).</text>
        <dbReference type="EC" id="4.1.99.3"/>
    </reaction>
</comment>
<dbReference type="InterPro" id="IPR032673">
    <property type="entry name" value="DNA_photolyase_2_CS"/>
</dbReference>
<dbReference type="PROSITE" id="PS01084">
    <property type="entry name" value="DNA_PHOTOLYASES_2_2"/>
    <property type="match status" value="1"/>
</dbReference>
<dbReference type="eggNOG" id="KOG0133">
    <property type="taxonomic scope" value="Eukaryota"/>
</dbReference>
<dbReference type="Gene3D" id="3.40.50.620">
    <property type="entry name" value="HUPs"/>
    <property type="match status" value="1"/>
</dbReference>
<dbReference type="InterPro" id="IPR036155">
    <property type="entry name" value="Crypto/Photolyase_N_sf"/>
</dbReference>
<dbReference type="InterPro" id="IPR014729">
    <property type="entry name" value="Rossmann-like_a/b/a_fold"/>
</dbReference>
<keyword evidence="8" id="KW-0238">DNA-binding</keyword>
<evidence type="ECO:0000256" key="10">
    <source>
        <dbReference type="ARBA" id="ARBA00023239"/>
    </source>
</evidence>
<organism evidence="14 15">
    <name type="scientific">Thalassiosira pseudonana</name>
    <name type="common">Marine diatom</name>
    <name type="synonym">Cyclotella nana</name>
    <dbReference type="NCBI Taxonomy" id="35128"/>
    <lineage>
        <taxon>Eukaryota</taxon>
        <taxon>Sar</taxon>
        <taxon>Stramenopiles</taxon>
        <taxon>Ochrophyta</taxon>
        <taxon>Bacillariophyta</taxon>
        <taxon>Coscinodiscophyceae</taxon>
        <taxon>Thalassiosirophycidae</taxon>
        <taxon>Thalassiosirales</taxon>
        <taxon>Thalassiosiraceae</taxon>
        <taxon>Thalassiosira</taxon>
    </lineage>
</organism>
<dbReference type="InterPro" id="IPR052219">
    <property type="entry name" value="Photolyase_Class-2"/>
</dbReference>
<evidence type="ECO:0000256" key="11">
    <source>
        <dbReference type="ARBA" id="ARBA00031671"/>
    </source>
</evidence>
<evidence type="ECO:0000256" key="7">
    <source>
        <dbReference type="ARBA" id="ARBA00022827"/>
    </source>
</evidence>
<dbReference type="Proteomes" id="UP000001449">
    <property type="component" value="Chromosome 6"/>
</dbReference>
<dbReference type="GeneID" id="7443593"/>
<dbReference type="Gene3D" id="1.25.40.80">
    <property type="match status" value="1"/>
</dbReference>
<dbReference type="OMA" id="IHNYLRM"/>
<dbReference type="SUPFAM" id="SSF52425">
    <property type="entry name" value="Cryptochrome/photolyase, N-terminal domain"/>
    <property type="match status" value="1"/>
</dbReference>
<dbReference type="KEGG" id="tps:THAPSDRAFT_40995"/>
<reference evidence="14 15" key="2">
    <citation type="journal article" date="2008" name="Nature">
        <title>The Phaeodactylum genome reveals the evolutionary history of diatom genomes.</title>
        <authorList>
            <person name="Bowler C."/>
            <person name="Allen A.E."/>
            <person name="Badger J.H."/>
            <person name="Grimwood J."/>
            <person name="Jabbari K."/>
            <person name="Kuo A."/>
            <person name="Maheswari U."/>
            <person name="Martens C."/>
            <person name="Maumus F."/>
            <person name="Otillar R.P."/>
            <person name="Rayko E."/>
            <person name="Salamov A."/>
            <person name="Vandepoele K."/>
            <person name="Beszteri B."/>
            <person name="Gruber A."/>
            <person name="Heijde M."/>
            <person name="Katinka M."/>
            <person name="Mock T."/>
            <person name="Valentin K."/>
            <person name="Verret F."/>
            <person name="Berges J.A."/>
            <person name="Brownlee C."/>
            <person name="Cadoret J.P."/>
            <person name="Chiovitti A."/>
            <person name="Choi C.J."/>
            <person name="Coesel S."/>
            <person name="De Martino A."/>
            <person name="Detter J.C."/>
            <person name="Durkin C."/>
            <person name="Falciatore A."/>
            <person name="Fournet J."/>
            <person name="Haruta M."/>
            <person name="Huysman M.J."/>
            <person name="Jenkins B.D."/>
            <person name="Jiroutova K."/>
            <person name="Jorgensen R.E."/>
            <person name="Joubert Y."/>
            <person name="Kaplan A."/>
            <person name="Kroger N."/>
            <person name="Kroth P.G."/>
            <person name="La Roche J."/>
            <person name="Lindquist E."/>
            <person name="Lommer M."/>
            <person name="Martin-Jezequel V."/>
            <person name="Lopez P.J."/>
            <person name="Lucas S."/>
            <person name="Mangogna M."/>
            <person name="McGinnis K."/>
            <person name="Medlin L.K."/>
            <person name="Montsant A."/>
            <person name="Oudot-Le Secq M.P."/>
            <person name="Napoli C."/>
            <person name="Obornik M."/>
            <person name="Parker M.S."/>
            <person name="Petit J.L."/>
            <person name="Porcel B.M."/>
            <person name="Poulsen N."/>
            <person name="Robison M."/>
            <person name="Rychlewski L."/>
            <person name="Rynearson T.A."/>
            <person name="Schmutz J."/>
            <person name="Shapiro H."/>
            <person name="Siaut M."/>
            <person name="Stanley M."/>
            <person name="Sussman M.R."/>
            <person name="Taylor A.R."/>
            <person name="Vardi A."/>
            <person name="von Dassow P."/>
            <person name="Vyverman W."/>
            <person name="Willis A."/>
            <person name="Wyrwicz L.S."/>
            <person name="Rokhsar D.S."/>
            <person name="Weissenbach J."/>
            <person name="Armbrust E.V."/>
            <person name="Green B.R."/>
            <person name="Van de Peer Y."/>
            <person name="Grigoriev I.V."/>
        </authorList>
    </citation>
    <scope>NUCLEOTIDE SEQUENCE [LARGE SCALE GENOMIC DNA]</scope>
    <source>
        <strain evidence="14 15">CCMP1335</strain>
    </source>
</reference>
<dbReference type="RefSeq" id="XP_002291031.1">
    <property type="nucleotide sequence ID" value="XM_002290995.1"/>
</dbReference>
<dbReference type="SUPFAM" id="SSF48173">
    <property type="entry name" value="Cryptochrome/photolyase FAD-binding domain"/>
    <property type="match status" value="1"/>
</dbReference>
<protein>
    <recommendedName>
        <fullName evidence="4">Deoxyribodipyrimidine photo-lyase</fullName>
        <ecNumber evidence="3">4.1.99.3</ecNumber>
    </recommendedName>
    <alternativeName>
        <fullName evidence="11">DNA photolyase</fullName>
    </alternativeName>
</protein>
<dbReference type="Gene3D" id="1.10.579.10">
    <property type="entry name" value="DNA Cyclobutane Dipyrimidine Photolyase, subunit A, domain 3"/>
    <property type="match status" value="1"/>
</dbReference>
<evidence type="ECO:0000256" key="1">
    <source>
        <dbReference type="ARBA" id="ARBA00001974"/>
    </source>
</evidence>
<keyword evidence="7" id="KW-0274">FAD</keyword>
<comment type="similarity">
    <text evidence="2">Belongs to the DNA photolyase class-2 family.</text>
</comment>
<dbReference type="InterPro" id="IPR036134">
    <property type="entry name" value="Crypto/Photolyase_FAD-like_sf"/>
</dbReference>
<dbReference type="GO" id="GO:0003904">
    <property type="term" value="F:deoxyribodipyrimidine photo-lyase activity"/>
    <property type="evidence" value="ECO:0000318"/>
    <property type="project" value="GO_Central"/>
</dbReference>
<dbReference type="FunFam" id="1.25.40.80:FF:000004">
    <property type="entry name" value="Deoxyribodipyrimidine photolyase"/>
    <property type="match status" value="1"/>
</dbReference>
<evidence type="ECO:0000256" key="12">
    <source>
        <dbReference type="ARBA" id="ARBA00033999"/>
    </source>
</evidence>
<evidence type="ECO:0000256" key="9">
    <source>
        <dbReference type="ARBA" id="ARBA00023204"/>
    </source>
</evidence>
<dbReference type="GO" id="GO:0003677">
    <property type="term" value="F:DNA binding"/>
    <property type="evidence" value="ECO:0007669"/>
    <property type="project" value="UniProtKB-KW"/>
</dbReference>
<dbReference type="AlphaFoldDB" id="B8C5K8"/>
<dbReference type="GO" id="GO:0000719">
    <property type="term" value="P:photoreactive repair"/>
    <property type="evidence" value="ECO:0000318"/>
    <property type="project" value="GO_Central"/>
</dbReference>
<evidence type="ECO:0000313" key="14">
    <source>
        <dbReference type="EMBL" id="EED91138.1"/>
    </source>
</evidence>
<keyword evidence="5" id="KW-0285">Flavoprotein</keyword>
<evidence type="ECO:0000256" key="2">
    <source>
        <dbReference type="ARBA" id="ARBA00006409"/>
    </source>
</evidence>
<comment type="cofactor">
    <cofactor evidence="1">
        <name>FAD</name>
        <dbReference type="ChEBI" id="CHEBI:57692"/>
    </cofactor>
</comment>
<accession>B8C5K8</accession>
<feature type="domain" description="Photolyase/cryptochrome alpha/beta" evidence="13">
    <location>
        <begin position="1"/>
        <end position="136"/>
    </location>
</feature>
<dbReference type="PANTHER" id="PTHR10211:SF0">
    <property type="entry name" value="DEOXYRIBODIPYRIMIDINE PHOTO-LYASE"/>
    <property type="match status" value="1"/>
</dbReference>
<evidence type="ECO:0000256" key="6">
    <source>
        <dbReference type="ARBA" id="ARBA00022763"/>
    </source>
</evidence>
<evidence type="ECO:0000256" key="8">
    <source>
        <dbReference type="ARBA" id="ARBA00023125"/>
    </source>
</evidence>
<evidence type="ECO:0000256" key="4">
    <source>
        <dbReference type="ARBA" id="ARBA00014046"/>
    </source>
</evidence>
<dbReference type="Pfam" id="PF00875">
    <property type="entry name" value="DNA_photolyase"/>
    <property type="match status" value="1"/>
</dbReference>
<dbReference type="EC" id="4.1.99.3" evidence="3"/>
<dbReference type="PANTHER" id="PTHR10211">
    <property type="entry name" value="DEOXYRIBODIPYRIMIDINE PHOTOLYASE"/>
    <property type="match status" value="1"/>
</dbReference>
<keyword evidence="15" id="KW-1185">Reference proteome</keyword>
<name>B8C5K8_THAPS</name>
<reference evidence="14 15" key="1">
    <citation type="journal article" date="2004" name="Science">
        <title>The genome of the diatom Thalassiosira pseudonana: ecology, evolution, and metabolism.</title>
        <authorList>
            <person name="Armbrust E.V."/>
            <person name="Berges J.A."/>
            <person name="Bowler C."/>
            <person name="Green B.R."/>
            <person name="Martinez D."/>
            <person name="Putnam N.H."/>
            <person name="Zhou S."/>
            <person name="Allen A.E."/>
            <person name="Apt K.E."/>
            <person name="Bechner M."/>
            <person name="Brzezinski M.A."/>
            <person name="Chaal B.K."/>
            <person name="Chiovitti A."/>
            <person name="Davis A.K."/>
            <person name="Demarest M.S."/>
            <person name="Detter J.C."/>
            <person name="Glavina T."/>
            <person name="Goodstein D."/>
            <person name="Hadi M.Z."/>
            <person name="Hellsten U."/>
            <person name="Hildebrand M."/>
            <person name="Jenkins B.D."/>
            <person name="Jurka J."/>
            <person name="Kapitonov V.V."/>
            <person name="Kroger N."/>
            <person name="Lau W.W."/>
            <person name="Lane T.W."/>
            <person name="Larimer F.W."/>
            <person name="Lippmeier J.C."/>
            <person name="Lucas S."/>
            <person name="Medina M."/>
            <person name="Montsant A."/>
            <person name="Obornik M."/>
            <person name="Parker M.S."/>
            <person name="Palenik B."/>
            <person name="Pazour G.J."/>
            <person name="Richardson P.M."/>
            <person name="Rynearson T.A."/>
            <person name="Saito M.A."/>
            <person name="Schwartz D.C."/>
            <person name="Thamatrakoln K."/>
            <person name="Valentin K."/>
            <person name="Vardi A."/>
            <person name="Wilkerson F.P."/>
            <person name="Rokhsar D.S."/>
        </authorList>
    </citation>
    <scope>NUCLEOTIDE SEQUENCE [LARGE SCALE GENOMIC DNA]</scope>
    <source>
        <strain evidence="14 15">CCMP1335</strain>
    </source>
</reference>
<dbReference type="FunFam" id="1.10.579.10:FF:000002">
    <property type="entry name" value="Deoxyribodipyrimidine photolyase"/>
    <property type="match status" value="1"/>
</dbReference>
<dbReference type="InParanoid" id="B8C5K8"/>
<dbReference type="PROSITE" id="PS51645">
    <property type="entry name" value="PHR_CRY_ALPHA_BETA"/>
    <property type="match status" value="1"/>
</dbReference>
<keyword evidence="9" id="KW-0234">DNA repair</keyword>
<keyword evidence="6" id="KW-0227">DNA damage</keyword>
<proteinExistence type="inferred from homology"/>
<evidence type="ECO:0000259" key="13">
    <source>
        <dbReference type="PROSITE" id="PS51645"/>
    </source>
</evidence>
<evidence type="ECO:0000313" key="15">
    <source>
        <dbReference type="Proteomes" id="UP000001449"/>
    </source>
</evidence>
<evidence type="ECO:0000256" key="3">
    <source>
        <dbReference type="ARBA" id="ARBA00013149"/>
    </source>
</evidence>
<dbReference type="HOGENOM" id="CLU_026342_2_1_1"/>
<dbReference type="STRING" id="35128.B8C5K8"/>
<dbReference type="PaxDb" id="35128-Thaps40995"/>
<keyword evidence="10" id="KW-0456">Lyase</keyword>
<evidence type="ECO:0000256" key="5">
    <source>
        <dbReference type="ARBA" id="ARBA00022630"/>
    </source>
</evidence>
<dbReference type="EMBL" id="CM000643">
    <property type="protein sequence ID" value="EED91138.1"/>
    <property type="molecule type" value="Genomic_DNA"/>
</dbReference>